<feature type="domain" description="MmyB-like transcription regulator ligand binding" evidence="1">
    <location>
        <begin position="13"/>
        <end position="95"/>
    </location>
</feature>
<protein>
    <recommendedName>
        <fullName evidence="1">MmyB-like transcription regulator ligand binding domain-containing protein</fullName>
    </recommendedName>
</protein>
<evidence type="ECO:0000259" key="1">
    <source>
        <dbReference type="Pfam" id="PF17765"/>
    </source>
</evidence>
<proteinExistence type="predicted"/>
<comment type="caution">
    <text evidence="2">The sequence shown here is derived from an EMBL/GenBank/DDBJ whole genome shotgun (WGS) entry which is preliminary data.</text>
</comment>
<dbReference type="RefSeq" id="WP_331283012.1">
    <property type="nucleotide sequence ID" value="NZ_JAJOMA010000042.1"/>
</dbReference>
<dbReference type="PANTHER" id="PTHR35010">
    <property type="entry name" value="BLL4672 PROTEIN-RELATED"/>
    <property type="match status" value="1"/>
</dbReference>
<gene>
    <name evidence="2" type="ORF">GCM10022223_42270</name>
</gene>
<sequence>MPGPGAACGVQRRHPAERQLPRLIDELLASSPAFAEMWEQRPAPQGSPVSRTFLHPEIGPITLDSDILTVRDGDLRLIVYTAPPGSQSAGQLELLATIGIQQFS</sequence>
<evidence type="ECO:0000313" key="2">
    <source>
        <dbReference type="EMBL" id="GAA3620928.1"/>
    </source>
</evidence>
<dbReference type="EMBL" id="BAAAZO010000007">
    <property type="protein sequence ID" value="GAA3620928.1"/>
    <property type="molecule type" value="Genomic_DNA"/>
</dbReference>
<keyword evidence="3" id="KW-1185">Reference proteome</keyword>
<dbReference type="Pfam" id="PF17765">
    <property type="entry name" value="MLTR_LBD"/>
    <property type="match status" value="1"/>
</dbReference>
<accession>A0ABP6ZY45</accession>
<dbReference type="Gene3D" id="3.30.450.180">
    <property type="match status" value="1"/>
</dbReference>
<dbReference type="PANTHER" id="PTHR35010:SF2">
    <property type="entry name" value="BLL4672 PROTEIN"/>
    <property type="match status" value="1"/>
</dbReference>
<reference evidence="3" key="1">
    <citation type="journal article" date="2019" name="Int. J. Syst. Evol. Microbiol.">
        <title>The Global Catalogue of Microorganisms (GCM) 10K type strain sequencing project: providing services to taxonomists for standard genome sequencing and annotation.</title>
        <authorList>
            <consortium name="The Broad Institute Genomics Platform"/>
            <consortium name="The Broad Institute Genome Sequencing Center for Infectious Disease"/>
            <person name="Wu L."/>
            <person name="Ma J."/>
        </authorList>
    </citation>
    <scope>NUCLEOTIDE SEQUENCE [LARGE SCALE GENOMIC DNA]</scope>
    <source>
        <strain evidence="3">JCM 16902</strain>
    </source>
</reference>
<dbReference type="Proteomes" id="UP001501074">
    <property type="component" value="Unassembled WGS sequence"/>
</dbReference>
<dbReference type="InterPro" id="IPR041413">
    <property type="entry name" value="MLTR_LBD"/>
</dbReference>
<evidence type="ECO:0000313" key="3">
    <source>
        <dbReference type="Proteomes" id="UP001501074"/>
    </source>
</evidence>
<organism evidence="2 3">
    <name type="scientific">Kineosporia mesophila</name>
    <dbReference type="NCBI Taxonomy" id="566012"/>
    <lineage>
        <taxon>Bacteria</taxon>
        <taxon>Bacillati</taxon>
        <taxon>Actinomycetota</taxon>
        <taxon>Actinomycetes</taxon>
        <taxon>Kineosporiales</taxon>
        <taxon>Kineosporiaceae</taxon>
        <taxon>Kineosporia</taxon>
    </lineage>
</organism>
<name>A0ABP6ZY45_9ACTN</name>